<sequence>MHGILKEVLQKIKNVAFEKEKVRIGAKQYEYSIEVEFKTVQKKYTLGAVLFYITDLNLKHIDYITKCSEKQVKPIGLQDKAKVLEEIRMFKNAKTPGHFERVTYSLNRQYQIPVIAEENYILIGNDPLGELNFANLQLFLTEGRITAEKQSSLLSQSTSFEKEGIKFKIFNDFSKFTKKQWAMVRVVCVDGLLTDLKRNCPDFSALREAALFIGMDKKDLKKCKESGVDPMEPVIKDGFVFNHGVIWDRIQKVVD</sequence>
<reference evidence="1 2" key="1">
    <citation type="journal article" date="2017" name="Environ. Microbiol.">
        <title>Decay of the glycolytic pathway and adaptation to intranuclear parasitism within Enterocytozoonidae microsporidia.</title>
        <authorList>
            <person name="Wiredu Boakye D."/>
            <person name="Jaroenlak P."/>
            <person name="Prachumwat A."/>
            <person name="Williams T.A."/>
            <person name="Bateman K.S."/>
            <person name="Itsathitphaisarn O."/>
            <person name="Sritunyalucksana K."/>
            <person name="Paszkiewicz K.H."/>
            <person name="Moore K.A."/>
            <person name="Stentiford G.D."/>
            <person name="Williams B.A."/>
        </authorList>
    </citation>
    <scope>NUCLEOTIDE SEQUENCE [LARGE SCALE GENOMIC DNA]</scope>
    <source>
        <strain evidence="1 2">GB1</strain>
    </source>
</reference>
<name>A0A1Y1S8B7_9MICR</name>
<dbReference type="VEuPathDB" id="MicrosporidiaDB:ECANGB1_241"/>
<accession>A0A1Y1S8B7</accession>
<keyword evidence="2" id="KW-1185">Reference proteome</keyword>
<dbReference type="EMBL" id="LWDP01000012">
    <property type="protein sequence ID" value="ORD94664.1"/>
    <property type="molecule type" value="Genomic_DNA"/>
</dbReference>
<evidence type="ECO:0000313" key="2">
    <source>
        <dbReference type="Proteomes" id="UP000192639"/>
    </source>
</evidence>
<organism evidence="1 2">
    <name type="scientific">Enterospora canceri</name>
    <dbReference type="NCBI Taxonomy" id="1081671"/>
    <lineage>
        <taxon>Eukaryota</taxon>
        <taxon>Fungi</taxon>
        <taxon>Fungi incertae sedis</taxon>
        <taxon>Microsporidia</taxon>
        <taxon>Enterocytozoonidae</taxon>
        <taxon>Enterospora</taxon>
    </lineage>
</organism>
<gene>
    <name evidence="1" type="ORF">ECANGB1_241</name>
</gene>
<comment type="caution">
    <text evidence="1">The sequence shown here is derived from an EMBL/GenBank/DDBJ whole genome shotgun (WGS) entry which is preliminary data.</text>
</comment>
<dbReference type="Proteomes" id="UP000192639">
    <property type="component" value="Unassembled WGS sequence"/>
</dbReference>
<proteinExistence type="predicted"/>
<evidence type="ECO:0000313" key="1">
    <source>
        <dbReference type="EMBL" id="ORD94664.1"/>
    </source>
</evidence>
<dbReference type="OrthoDB" id="10482545at2759"/>
<dbReference type="AlphaFoldDB" id="A0A1Y1S8B7"/>
<protein>
    <submittedName>
        <fullName evidence="1">Uncharacterized protein</fullName>
    </submittedName>
</protein>